<dbReference type="EMBL" id="LR796274">
    <property type="protein sequence ID" value="CAB4133710.1"/>
    <property type="molecule type" value="Genomic_DNA"/>
</dbReference>
<gene>
    <name evidence="1" type="ORF">UFOVP257_432</name>
</gene>
<reference evidence="1" key="1">
    <citation type="submission" date="2020-04" db="EMBL/GenBank/DDBJ databases">
        <authorList>
            <person name="Chiriac C."/>
            <person name="Salcher M."/>
            <person name="Ghai R."/>
            <person name="Kavagutti S V."/>
        </authorList>
    </citation>
    <scope>NUCLEOTIDE SEQUENCE</scope>
</reference>
<organism evidence="1">
    <name type="scientific">uncultured Caudovirales phage</name>
    <dbReference type="NCBI Taxonomy" id="2100421"/>
    <lineage>
        <taxon>Viruses</taxon>
        <taxon>Duplodnaviria</taxon>
        <taxon>Heunggongvirae</taxon>
        <taxon>Uroviricota</taxon>
        <taxon>Caudoviricetes</taxon>
        <taxon>Peduoviridae</taxon>
        <taxon>Maltschvirus</taxon>
        <taxon>Maltschvirus maltsch</taxon>
    </lineage>
</organism>
<accession>A0A6J5LLA0</accession>
<name>A0A6J5LLA0_9CAUD</name>
<evidence type="ECO:0000313" key="1">
    <source>
        <dbReference type="EMBL" id="CAB4133710.1"/>
    </source>
</evidence>
<proteinExistence type="predicted"/>
<sequence>MTYAQGGLITAGDYNTLVGANTSVTGTDLNSAWAWGANSRGWGQSVVSLASVNSADLITATQWASLVNTLNSANTHINGSSSGLTANTAGQIIGYSGSLQTKINGVNTDRLLFNSNSAVVVGSALAYAAWTSTTTTSTLTRAFGARATFTGGADKARFFFNAGGRMKFNITATTTGGAGSRGAAALAVVDNLGGVALFAANTNGGRTGTGGTAGTNDTALGYYTSVFNANTSIVATTSTTTNYTSDTGTIAVKPNGSQGSFGSNGDSIDFWATINSTSGGNSGGSFDDSLSLTPTVSIDISYPEVTNISNTWGAITVTQL</sequence>
<protein>
    <submittedName>
        <fullName evidence="1">Uncharacterized protein</fullName>
    </submittedName>
</protein>